<name>A0A0F9TIJ4_9ZZZZ</name>
<organism evidence="1">
    <name type="scientific">marine sediment metagenome</name>
    <dbReference type="NCBI Taxonomy" id="412755"/>
    <lineage>
        <taxon>unclassified sequences</taxon>
        <taxon>metagenomes</taxon>
        <taxon>ecological metagenomes</taxon>
    </lineage>
</organism>
<reference evidence="1" key="1">
    <citation type="journal article" date="2015" name="Nature">
        <title>Complex archaea that bridge the gap between prokaryotes and eukaryotes.</title>
        <authorList>
            <person name="Spang A."/>
            <person name="Saw J.H."/>
            <person name="Jorgensen S.L."/>
            <person name="Zaremba-Niedzwiedzka K."/>
            <person name="Martijn J."/>
            <person name="Lind A.E."/>
            <person name="van Eijk R."/>
            <person name="Schleper C."/>
            <person name="Guy L."/>
            <person name="Ettema T.J."/>
        </authorList>
    </citation>
    <scope>NUCLEOTIDE SEQUENCE</scope>
</reference>
<accession>A0A0F9TIJ4</accession>
<proteinExistence type="predicted"/>
<gene>
    <name evidence="1" type="ORF">LCGC14_0649700</name>
</gene>
<comment type="caution">
    <text evidence="1">The sequence shown here is derived from an EMBL/GenBank/DDBJ whole genome shotgun (WGS) entry which is preliminary data.</text>
</comment>
<dbReference type="AlphaFoldDB" id="A0A0F9TIJ4"/>
<evidence type="ECO:0000313" key="1">
    <source>
        <dbReference type="EMBL" id="KKN48766.1"/>
    </source>
</evidence>
<dbReference type="EMBL" id="LAZR01001205">
    <property type="protein sequence ID" value="KKN48766.1"/>
    <property type="molecule type" value="Genomic_DNA"/>
</dbReference>
<sequence length="89" mass="9247">MPIIDNFSDYSSGLSGPICGGFDIIPSDTDEIPQVTRAIMVSQSGDLSVELKSGDAIVLKNLIPGAVYPFRVGKVLFTGTTATGITGLV</sequence>
<protein>
    <submittedName>
        <fullName evidence="1">Uncharacterized protein</fullName>
    </submittedName>
</protein>